<keyword evidence="14" id="KW-1185">Reference proteome</keyword>
<dbReference type="GO" id="GO:0039502">
    <property type="term" value="P:symbiont-mediated suppression of host type I interferon-mediated signaling pathway"/>
    <property type="evidence" value="ECO:0007669"/>
    <property type="project" value="UniProtKB-KW"/>
</dbReference>
<proteinExistence type="predicted"/>
<feature type="transmembrane region" description="Helical" evidence="11">
    <location>
        <begin position="292"/>
        <end position="314"/>
    </location>
</feature>
<evidence type="ECO:0000256" key="7">
    <source>
        <dbReference type="ARBA" id="ARBA00023319"/>
    </source>
</evidence>
<dbReference type="InterPro" id="IPR036179">
    <property type="entry name" value="Ig-like_dom_sf"/>
</dbReference>
<keyword evidence="6" id="KW-0922">Interferon antiviral system evasion</keyword>
<evidence type="ECO:0000313" key="14">
    <source>
        <dbReference type="Proteomes" id="UP000008820"/>
    </source>
</evidence>
<dbReference type="EnsemblMetazoa" id="AAEL000488-RB">
    <property type="protein sequence ID" value="AAEL000488-PB"/>
    <property type="gene ID" value="AAEL000488"/>
</dbReference>
<keyword evidence="11" id="KW-1133">Transmembrane helix</keyword>
<reference evidence="13 14" key="1">
    <citation type="submission" date="2017-06" db="EMBL/GenBank/DDBJ databases">
        <title>Aedes aegypti genome working group (AGWG) sequencing and assembly.</title>
        <authorList>
            <consortium name="Aedes aegypti Genome Working Group (AGWG)"/>
            <person name="Matthews B.J."/>
        </authorList>
    </citation>
    <scope>NUCLEOTIDE SEQUENCE [LARGE SCALE GENOMIC DNA]</scope>
    <source>
        <strain evidence="13 14">LVP_AGWG</strain>
    </source>
</reference>
<dbReference type="PANTHER" id="PTHR11890">
    <property type="entry name" value="INTERLEUKIN-1 RECEPTOR FAMILY MEMBER"/>
    <property type="match status" value="1"/>
</dbReference>
<evidence type="ECO:0000256" key="10">
    <source>
        <dbReference type="ARBA" id="ARBA00045444"/>
    </source>
</evidence>
<evidence type="ECO:0000256" key="8">
    <source>
        <dbReference type="ARBA" id="ARBA00038761"/>
    </source>
</evidence>
<keyword evidence="3" id="KW-1114">Inhibition of host interferon signaling pathway by virus</keyword>
<dbReference type="SMART" id="SM00409">
    <property type="entry name" value="IG"/>
    <property type="match status" value="2"/>
</dbReference>
<comment type="function">
    <text evidence="10">Counteracts the antiviral effects of host IFN-alpha/beta and key IFN-inducible proteins involved in viral RNA degradation suxh as host OAS1. Acts as a soluble IFN-alpha receptor and thus inhibits the interaction between host IFN-alpha and its receptor.</text>
</comment>
<evidence type="ECO:0000256" key="1">
    <source>
        <dbReference type="ARBA" id="ARBA00022518"/>
    </source>
</evidence>
<keyword evidence="11" id="KW-0472">Membrane</keyword>
<dbReference type="InParanoid" id="A0A6I8T3E1"/>
<feature type="domain" description="Ig-like" evidence="12">
    <location>
        <begin position="91"/>
        <end position="166"/>
    </location>
</feature>
<evidence type="ECO:0000256" key="4">
    <source>
        <dbReference type="ARBA" id="ARBA00023157"/>
    </source>
</evidence>
<keyword evidence="4" id="KW-1015">Disulfide bond</keyword>
<protein>
    <recommendedName>
        <fullName evidence="9">Soluble interferon alpha/beta receptor OPG204</fullName>
    </recommendedName>
</protein>
<dbReference type="AlphaFoldDB" id="A0A6I8T3E1"/>
<dbReference type="InterPro" id="IPR003599">
    <property type="entry name" value="Ig_sub"/>
</dbReference>
<sequence length="336" mass="37890">MLHHKRISSSARAMLAVLKSAGRRNRSRCHNVGDVKLLTVLIAACLTVVTGLIDRAQGEDHCSEHRYNDSLVSDYMQFTKEVADREYGVLGQFKSLHCCAKGYRSIEWFKNGQPYPWGGDISSLIVYPEAANQTIYTHRISETDIGNYSCVLRNDTSIIRHDIELRIQEDKPDYPLPTFKPKDMIINLGETARFYCEAFVGKLDLPDATNKIVWMQMLDDKPASIVDANQLNVSREDGQIIGSYLSIPKIQPHHYGRYRCQITSGNLERPLELGMELSPAQVTAVEDPELDLLGLIIIAIVVMALLVILALIFWKGQLKEHNDNRCSAQFIADNDV</sequence>
<dbReference type="InterPro" id="IPR015621">
    <property type="entry name" value="IL-1_rcpt_fam"/>
</dbReference>
<keyword evidence="11" id="KW-0812">Transmembrane</keyword>
<comment type="subunit">
    <text evidence="8">Interacts with host IFNA1.</text>
</comment>
<dbReference type="Proteomes" id="UP000008820">
    <property type="component" value="Chromosome 3"/>
</dbReference>
<dbReference type="InterPro" id="IPR013783">
    <property type="entry name" value="Ig-like_fold"/>
</dbReference>
<dbReference type="PROSITE" id="PS50835">
    <property type="entry name" value="IG_LIKE"/>
    <property type="match status" value="2"/>
</dbReference>
<keyword evidence="2" id="KW-0945">Host-virus interaction</keyword>
<dbReference type="EnsemblMetazoa" id="AAEL000488-RD">
    <property type="protein sequence ID" value="AAEL000488-PD"/>
    <property type="gene ID" value="AAEL000488"/>
</dbReference>
<gene>
    <name evidence="13" type="primary">5578454</name>
</gene>
<evidence type="ECO:0000256" key="3">
    <source>
        <dbReference type="ARBA" id="ARBA00022830"/>
    </source>
</evidence>
<keyword evidence="2" id="KW-0899">Viral immunoevasion</keyword>
<reference evidence="13" key="2">
    <citation type="submission" date="2020-05" db="UniProtKB">
        <authorList>
            <consortium name="EnsemblMetazoa"/>
        </authorList>
    </citation>
    <scope>IDENTIFICATION</scope>
    <source>
        <strain evidence="13">LVP_AGWG</strain>
    </source>
</reference>
<evidence type="ECO:0000256" key="6">
    <source>
        <dbReference type="ARBA" id="ARBA00023258"/>
    </source>
</evidence>
<evidence type="ECO:0000256" key="2">
    <source>
        <dbReference type="ARBA" id="ARBA00022632"/>
    </source>
</evidence>
<dbReference type="InterPro" id="IPR007110">
    <property type="entry name" value="Ig-like_dom"/>
</dbReference>
<organism evidence="13 14">
    <name type="scientific">Aedes aegypti</name>
    <name type="common">Yellowfever mosquito</name>
    <name type="synonym">Culex aegypti</name>
    <dbReference type="NCBI Taxonomy" id="7159"/>
    <lineage>
        <taxon>Eukaryota</taxon>
        <taxon>Metazoa</taxon>
        <taxon>Ecdysozoa</taxon>
        <taxon>Arthropoda</taxon>
        <taxon>Hexapoda</taxon>
        <taxon>Insecta</taxon>
        <taxon>Pterygota</taxon>
        <taxon>Neoptera</taxon>
        <taxon>Endopterygota</taxon>
        <taxon>Diptera</taxon>
        <taxon>Nematocera</taxon>
        <taxon>Culicoidea</taxon>
        <taxon>Culicidae</taxon>
        <taxon>Culicinae</taxon>
        <taxon>Aedini</taxon>
        <taxon>Aedes</taxon>
        <taxon>Stegomyia</taxon>
    </lineage>
</organism>
<dbReference type="EnsemblMetazoa" id="AAEL000488-RC">
    <property type="protein sequence ID" value="AAEL000488-PC"/>
    <property type="gene ID" value="AAEL000488"/>
</dbReference>
<keyword evidence="5" id="KW-0325">Glycoprotein</keyword>
<feature type="domain" description="Ig-like" evidence="12">
    <location>
        <begin position="175"/>
        <end position="272"/>
    </location>
</feature>
<dbReference type="Gene3D" id="2.60.40.10">
    <property type="entry name" value="Immunoglobulins"/>
    <property type="match status" value="2"/>
</dbReference>
<dbReference type="PANTHER" id="PTHR11890:SF44">
    <property type="entry name" value="X-LINKED INTERLEUKIN-1 RECEPTOR ACCESSORY PROTEIN-LIKE 2"/>
    <property type="match status" value="1"/>
</dbReference>
<keyword evidence="7" id="KW-0393">Immunoglobulin domain</keyword>
<keyword evidence="1" id="KW-0244">Early protein</keyword>
<evidence type="ECO:0000256" key="9">
    <source>
        <dbReference type="ARBA" id="ARBA00041012"/>
    </source>
</evidence>
<evidence type="ECO:0000256" key="11">
    <source>
        <dbReference type="SAM" id="Phobius"/>
    </source>
</evidence>
<dbReference type="SUPFAM" id="SSF48726">
    <property type="entry name" value="Immunoglobulin"/>
    <property type="match status" value="2"/>
</dbReference>
<evidence type="ECO:0000259" key="12">
    <source>
        <dbReference type="PROSITE" id="PS50835"/>
    </source>
</evidence>
<dbReference type="OrthoDB" id="6019866at2759"/>
<evidence type="ECO:0000313" key="13">
    <source>
        <dbReference type="EnsemblMetazoa" id="AAEL000488-PD"/>
    </source>
</evidence>
<accession>A0A6I8T3E1</accession>
<name>A0A6I8T3E1_AEDAE</name>
<keyword evidence="2" id="KW-1090">Inhibition of host innate immune response by virus</keyword>
<evidence type="ECO:0000256" key="5">
    <source>
        <dbReference type="ARBA" id="ARBA00023180"/>
    </source>
</evidence>